<keyword evidence="2" id="KW-1185">Reference proteome</keyword>
<accession>A0A9P8V903</accession>
<protein>
    <submittedName>
        <fullName evidence="1">Uncharacterized protein</fullName>
    </submittedName>
</protein>
<dbReference type="EMBL" id="JAGSXJ010000017">
    <property type="protein sequence ID" value="KAH6683603.1"/>
    <property type="molecule type" value="Genomic_DNA"/>
</dbReference>
<gene>
    <name evidence="1" type="ORF">F5X68DRAFT_233660</name>
</gene>
<name>A0A9P8V903_9PEZI</name>
<dbReference type="Proteomes" id="UP000770015">
    <property type="component" value="Unassembled WGS sequence"/>
</dbReference>
<comment type="caution">
    <text evidence="1">The sequence shown here is derived from an EMBL/GenBank/DDBJ whole genome shotgun (WGS) entry which is preliminary data.</text>
</comment>
<dbReference type="OrthoDB" id="4191831at2759"/>
<proteinExistence type="predicted"/>
<sequence>MLMHTAWALDNCRVKLVEVVPVQLANLDAQKLRSSLVTAECVPPEAIDEWIEVIEAGNAESIVPLIVGLAPRIAEIDFACFRASGKWEFLARMFKQNISLGLEKYSSRFMYLRHVRLKSNLHENSPYHSADTADILSLDYLPNITYLAISIPSRGRFTWPMAATASPTRLSFLKLYRIREHRVLRTILAVCPALESFRFKWLHHSGLDQPYNSRVADLDEIASAIVSAPCNETLKDLKIDPTCKAERNFDTWSEAQPPPVVIRESLQALSQLPNTGLLWLPWVLLVGMGRGPSPFSPGFIANVLPRSIEEVTIADDFPTSDY</sequence>
<reference evidence="1" key="1">
    <citation type="journal article" date="2021" name="Nat. Commun.">
        <title>Genetic determinants of endophytism in the Arabidopsis root mycobiome.</title>
        <authorList>
            <person name="Mesny F."/>
            <person name="Miyauchi S."/>
            <person name="Thiergart T."/>
            <person name="Pickel B."/>
            <person name="Atanasova L."/>
            <person name="Karlsson M."/>
            <person name="Huettel B."/>
            <person name="Barry K.W."/>
            <person name="Haridas S."/>
            <person name="Chen C."/>
            <person name="Bauer D."/>
            <person name="Andreopoulos W."/>
            <person name="Pangilinan J."/>
            <person name="LaButti K."/>
            <person name="Riley R."/>
            <person name="Lipzen A."/>
            <person name="Clum A."/>
            <person name="Drula E."/>
            <person name="Henrissat B."/>
            <person name="Kohler A."/>
            <person name="Grigoriev I.V."/>
            <person name="Martin F.M."/>
            <person name="Hacquard S."/>
        </authorList>
    </citation>
    <scope>NUCLEOTIDE SEQUENCE</scope>
    <source>
        <strain evidence="1">MPI-SDFR-AT-0117</strain>
    </source>
</reference>
<evidence type="ECO:0000313" key="2">
    <source>
        <dbReference type="Proteomes" id="UP000770015"/>
    </source>
</evidence>
<organism evidence="1 2">
    <name type="scientific">Plectosphaerella plurivora</name>
    <dbReference type="NCBI Taxonomy" id="936078"/>
    <lineage>
        <taxon>Eukaryota</taxon>
        <taxon>Fungi</taxon>
        <taxon>Dikarya</taxon>
        <taxon>Ascomycota</taxon>
        <taxon>Pezizomycotina</taxon>
        <taxon>Sordariomycetes</taxon>
        <taxon>Hypocreomycetidae</taxon>
        <taxon>Glomerellales</taxon>
        <taxon>Plectosphaerellaceae</taxon>
        <taxon>Plectosphaerella</taxon>
    </lineage>
</organism>
<dbReference type="AlphaFoldDB" id="A0A9P8V903"/>
<evidence type="ECO:0000313" key="1">
    <source>
        <dbReference type="EMBL" id="KAH6683603.1"/>
    </source>
</evidence>